<proteinExistence type="predicted"/>
<feature type="modified residue" description="4-aspartylphosphate" evidence="1">
    <location>
        <position position="57"/>
    </location>
</feature>
<keyword evidence="4" id="KW-1185">Reference proteome</keyword>
<reference evidence="3 4" key="1">
    <citation type="submission" date="2017-02" db="EMBL/GenBank/DDBJ databases">
        <authorList>
            <person name="Peterson S.W."/>
        </authorList>
    </citation>
    <scope>NUCLEOTIDE SEQUENCE [LARGE SCALE GENOMIC DNA]</scope>
    <source>
        <strain evidence="3 4">DSM 16080</strain>
    </source>
</reference>
<gene>
    <name evidence="3" type="ORF">SAMN02745704_02728</name>
</gene>
<dbReference type="Proteomes" id="UP000190027">
    <property type="component" value="Unassembled WGS sequence"/>
</dbReference>
<dbReference type="Gene3D" id="3.40.50.2300">
    <property type="match status" value="1"/>
</dbReference>
<evidence type="ECO:0000313" key="4">
    <source>
        <dbReference type="Proteomes" id="UP000190027"/>
    </source>
</evidence>
<evidence type="ECO:0000259" key="2">
    <source>
        <dbReference type="PROSITE" id="PS50110"/>
    </source>
</evidence>
<evidence type="ECO:0000313" key="3">
    <source>
        <dbReference type="EMBL" id="SKA96457.1"/>
    </source>
</evidence>
<dbReference type="InterPro" id="IPR001789">
    <property type="entry name" value="Sig_transdc_resp-reg_receiver"/>
</dbReference>
<feature type="domain" description="Response regulatory" evidence="2">
    <location>
        <begin position="7"/>
        <end position="119"/>
    </location>
</feature>
<evidence type="ECO:0000256" key="1">
    <source>
        <dbReference type="PROSITE-ProRule" id="PRU00169"/>
    </source>
</evidence>
<dbReference type="GO" id="GO:0000160">
    <property type="term" value="P:phosphorelay signal transduction system"/>
    <property type="evidence" value="ECO:0007669"/>
    <property type="project" value="InterPro"/>
</dbReference>
<dbReference type="STRING" id="1121449.SAMN02745704_02728"/>
<dbReference type="OrthoDB" id="5421344at2"/>
<dbReference type="InterPro" id="IPR011006">
    <property type="entry name" value="CheY-like_superfamily"/>
</dbReference>
<protein>
    <submittedName>
        <fullName evidence="3">Response regulator receiver domain-containing protein</fullName>
    </submittedName>
</protein>
<accession>A0A1T4Y3Q9</accession>
<organism evidence="3 4">
    <name type="scientific">Paucidesulfovibrio gracilis DSM 16080</name>
    <dbReference type="NCBI Taxonomy" id="1121449"/>
    <lineage>
        <taxon>Bacteria</taxon>
        <taxon>Pseudomonadati</taxon>
        <taxon>Thermodesulfobacteriota</taxon>
        <taxon>Desulfovibrionia</taxon>
        <taxon>Desulfovibrionales</taxon>
        <taxon>Desulfovibrionaceae</taxon>
        <taxon>Paucidesulfovibrio</taxon>
    </lineage>
</organism>
<name>A0A1T4Y3Q9_9BACT</name>
<dbReference type="EMBL" id="FUYC01000026">
    <property type="protein sequence ID" value="SKA96457.1"/>
    <property type="molecule type" value="Genomic_DNA"/>
</dbReference>
<dbReference type="AlphaFoldDB" id="A0A1T4Y3Q9"/>
<dbReference type="RefSeq" id="WP_144019507.1">
    <property type="nucleotide sequence ID" value="NZ_FUYC01000026.1"/>
</dbReference>
<sequence>MNRNEIMILIVDRNPHVREFLGREFRSRGFGICAAGSAEAMRCRLASSTRPDLVILDPDLPPYGEDALLGELCSAHPDLPLVLHGHGVGDYSCPGPGVIELVEKSGRTDALGAAVDRALWRASRRTDAL</sequence>
<dbReference type="PROSITE" id="PS50110">
    <property type="entry name" value="RESPONSE_REGULATORY"/>
    <property type="match status" value="1"/>
</dbReference>
<keyword evidence="1" id="KW-0597">Phosphoprotein</keyword>
<dbReference type="SUPFAM" id="SSF52172">
    <property type="entry name" value="CheY-like"/>
    <property type="match status" value="1"/>
</dbReference>